<dbReference type="AlphaFoldDB" id="A0A5B7FJ31"/>
<feature type="region of interest" description="Disordered" evidence="1">
    <location>
        <begin position="1"/>
        <end position="74"/>
    </location>
</feature>
<organism evidence="2 3">
    <name type="scientific">Portunus trituberculatus</name>
    <name type="common">Swimming crab</name>
    <name type="synonym">Neptunus trituberculatus</name>
    <dbReference type="NCBI Taxonomy" id="210409"/>
    <lineage>
        <taxon>Eukaryota</taxon>
        <taxon>Metazoa</taxon>
        <taxon>Ecdysozoa</taxon>
        <taxon>Arthropoda</taxon>
        <taxon>Crustacea</taxon>
        <taxon>Multicrustacea</taxon>
        <taxon>Malacostraca</taxon>
        <taxon>Eumalacostraca</taxon>
        <taxon>Eucarida</taxon>
        <taxon>Decapoda</taxon>
        <taxon>Pleocyemata</taxon>
        <taxon>Brachyura</taxon>
        <taxon>Eubrachyura</taxon>
        <taxon>Portunoidea</taxon>
        <taxon>Portunidae</taxon>
        <taxon>Portuninae</taxon>
        <taxon>Portunus</taxon>
    </lineage>
</organism>
<protein>
    <submittedName>
        <fullName evidence="2">Uncharacterized protein</fullName>
    </submittedName>
</protein>
<reference evidence="2 3" key="1">
    <citation type="submission" date="2019-05" db="EMBL/GenBank/DDBJ databases">
        <title>Another draft genome of Portunus trituberculatus and its Hox gene families provides insights of decapod evolution.</title>
        <authorList>
            <person name="Jeong J.-H."/>
            <person name="Song I."/>
            <person name="Kim S."/>
            <person name="Choi T."/>
            <person name="Kim D."/>
            <person name="Ryu S."/>
            <person name="Kim W."/>
        </authorList>
    </citation>
    <scope>NUCLEOTIDE SEQUENCE [LARGE SCALE GENOMIC DNA]</scope>
    <source>
        <tissue evidence="2">Muscle</tissue>
    </source>
</reference>
<keyword evidence="3" id="KW-1185">Reference proteome</keyword>
<dbReference type="Proteomes" id="UP000324222">
    <property type="component" value="Unassembled WGS sequence"/>
</dbReference>
<dbReference type="EMBL" id="VSRR010007685">
    <property type="protein sequence ID" value="MPC47341.1"/>
    <property type="molecule type" value="Genomic_DNA"/>
</dbReference>
<evidence type="ECO:0000256" key="1">
    <source>
        <dbReference type="SAM" id="MobiDB-lite"/>
    </source>
</evidence>
<name>A0A5B7FJ31_PORTR</name>
<evidence type="ECO:0000313" key="3">
    <source>
        <dbReference type="Proteomes" id="UP000324222"/>
    </source>
</evidence>
<accession>A0A5B7FJ31</accession>
<evidence type="ECO:0000313" key="2">
    <source>
        <dbReference type="EMBL" id="MPC47341.1"/>
    </source>
</evidence>
<proteinExistence type="predicted"/>
<comment type="caution">
    <text evidence="2">The sequence shown here is derived from an EMBL/GenBank/DDBJ whole genome shotgun (WGS) entry which is preliminary data.</text>
</comment>
<sequence>MRQEAVAGPITRSKGGTGGNETTVRGMHWSRRKRGGRPPVSLSSGHWCGKDRRQGRSCGSARSPCIRPPAVWRD</sequence>
<gene>
    <name evidence="2" type="ORF">E2C01_041083</name>
</gene>